<keyword evidence="3 6" id="KW-0963">Cytoplasm</keyword>
<proteinExistence type="inferred from homology"/>
<dbReference type="AlphaFoldDB" id="A0A6G1QM48"/>
<dbReference type="Proteomes" id="UP000503349">
    <property type="component" value="Chromosome 19"/>
</dbReference>
<keyword evidence="4 6" id="KW-0009">Actin-binding</keyword>
<evidence type="ECO:0000313" key="8">
    <source>
        <dbReference type="Proteomes" id="UP000503349"/>
    </source>
</evidence>
<dbReference type="PANTHER" id="PTHR12058">
    <property type="entry name" value="ARP2/3 COMPLEX 34 KDA SUBUNIT"/>
    <property type="match status" value="1"/>
</dbReference>
<keyword evidence="5 6" id="KW-0206">Cytoskeleton</keyword>
<gene>
    <name evidence="7" type="ORF">EXN66_Car019071</name>
</gene>
<dbReference type="GO" id="GO:0005200">
    <property type="term" value="F:structural constituent of cytoskeleton"/>
    <property type="evidence" value="ECO:0007669"/>
    <property type="project" value="TreeGrafter"/>
</dbReference>
<dbReference type="EMBL" id="CM015730">
    <property type="protein sequence ID" value="KAF3703383.1"/>
    <property type="molecule type" value="Genomic_DNA"/>
</dbReference>
<comment type="subunit">
    <text evidence="6">Component of the Arp2/3 complex.</text>
</comment>
<comment type="similarity">
    <text evidence="2 6">Belongs to the ARPC2 family.</text>
</comment>
<dbReference type="GO" id="GO:0030041">
    <property type="term" value="P:actin filament polymerization"/>
    <property type="evidence" value="ECO:0007669"/>
    <property type="project" value="InterPro"/>
</dbReference>
<evidence type="ECO:0000256" key="6">
    <source>
        <dbReference type="RuleBase" id="RU364015"/>
    </source>
</evidence>
<dbReference type="GO" id="GO:0051015">
    <property type="term" value="F:actin filament binding"/>
    <property type="evidence" value="ECO:0007669"/>
    <property type="project" value="TreeGrafter"/>
</dbReference>
<evidence type="ECO:0000256" key="3">
    <source>
        <dbReference type="ARBA" id="ARBA00022490"/>
    </source>
</evidence>
<organism evidence="7 8">
    <name type="scientific">Channa argus</name>
    <name type="common">Northern snakehead</name>
    <name type="synonym">Ophicephalus argus</name>
    <dbReference type="NCBI Taxonomy" id="215402"/>
    <lineage>
        <taxon>Eukaryota</taxon>
        <taxon>Metazoa</taxon>
        <taxon>Chordata</taxon>
        <taxon>Craniata</taxon>
        <taxon>Vertebrata</taxon>
        <taxon>Euteleostomi</taxon>
        <taxon>Actinopterygii</taxon>
        <taxon>Neopterygii</taxon>
        <taxon>Teleostei</taxon>
        <taxon>Neoteleostei</taxon>
        <taxon>Acanthomorphata</taxon>
        <taxon>Anabantaria</taxon>
        <taxon>Anabantiformes</taxon>
        <taxon>Channoidei</taxon>
        <taxon>Channidae</taxon>
        <taxon>Channa</taxon>
    </lineage>
</organism>
<evidence type="ECO:0000256" key="5">
    <source>
        <dbReference type="ARBA" id="ARBA00023212"/>
    </source>
</evidence>
<dbReference type="Gene3D" id="3.30.1460.20">
    <property type="match status" value="2"/>
</dbReference>
<dbReference type="GO" id="GO:0034314">
    <property type="term" value="P:Arp2/3 complex-mediated actin nucleation"/>
    <property type="evidence" value="ECO:0007669"/>
    <property type="project" value="InterPro"/>
</dbReference>
<name>A0A6G1QM48_CHAAH</name>
<dbReference type="PANTHER" id="PTHR12058:SF0">
    <property type="entry name" value="ACTIN-RELATED PROTEIN 2_3 COMPLEX SUBUNIT 2"/>
    <property type="match status" value="1"/>
</dbReference>
<dbReference type="InterPro" id="IPR034666">
    <property type="entry name" value="ARPC2/4"/>
</dbReference>
<evidence type="ECO:0000256" key="1">
    <source>
        <dbReference type="ARBA" id="ARBA00004245"/>
    </source>
</evidence>
<evidence type="ECO:0000256" key="2">
    <source>
        <dbReference type="ARBA" id="ARBA00007192"/>
    </source>
</evidence>
<comment type="subcellular location">
    <subcellularLocation>
        <location evidence="1 6">Cytoplasm</location>
        <location evidence="1 6">Cytoskeleton</location>
    </subcellularLocation>
</comment>
<keyword evidence="8" id="KW-1185">Reference proteome</keyword>
<dbReference type="SUPFAM" id="SSF69645">
    <property type="entry name" value="Arp2/3 complex subunits"/>
    <property type="match status" value="2"/>
</dbReference>
<comment type="function">
    <text evidence="6">Functions as actin-binding component of the Arp2/3 complex which is involved in regulation of actin polymerization and together with an activating nucleation-promoting factor (NPF) mediates the formation of branched actin networks.</text>
</comment>
<accession>A0A6G1QM48</accession>
<protein>
    <recommendedName>
        <fullName evidence="6">Arp2/3 complex 34 kDa subunit</fullName>
    </recommendedName>
</protein>
<dbReference type="GO" id="GO:0005885">
    <property type="term" value="C:Arp2/3 protein complex"/>
    <property type="evidence" value="ECO:0007669"/>
    <property type="project" value="InterPro"/>
</dbReference>
<reference evidence="7 8" key="1">
    <citation type="submission" date="2019-02" db="EMBL/GenBank/DDBJ databases">
        <title>Opniocepnalus argus genome.</title>
        <authorList>
            <person name="Zhou C."/>
            <person name="Xiao S."/>
        </authorList>
    </citation>
    <scope>NUCLEOTIDE SEQUENCE [LARGE SCALE GENOMIC DNA]</scope>
    <source>
        <strain evidence="7">OARG1902GOOAL</strain>
        <tissue evidence="7">Muscle</tissue>
    </source>
</reference>
<evidence type="ECO:0000313" key="7">
    <source>
        <dbReference type="EMBL" id="KAF3703383.1"/>
    </source>
</evidence>
<dbReference type="InterPro" id="IPR007188">
    <property type="entry name" value="ARPC2"/>
</dbReference>
<reference evidence="8" key="2">
    <citation type="submission" date="2019-02" db="EMBL/GenBank/DDBJ databases">
        <title>Opniocepnalus argus Var Kimnra genome.</title>
        <authorList>
            <person name="Zhou C."/>
            <person name="Xiao S."/>
        </authorList>
    </citation>
    <scope>NUCLEOTIDE SEQUENCE [LARGE SCALE GENOMIC DNA]</scope>
</reference>
<dbReference type="Pfam" id="PF04045">
    <property type="entry name" value="P34-Arc"/>
    <property type="match status" value="1"/>
</dbReference>
<sequence length="176" mass="20027">MASGLGEIGPLLTSPQANCPRGKCFVCLFVFRHRVFLLYNFTESGAKYKRFLNVRLIEFKGGESEEPGYNVSPLYDLDSLPANKDEVVHQAGMLKRNCFTSVFEKYSKFQEEGKEGEKRAMVHYRDDESMYVEAKKERVTVVFKGDDDVIIGKSLCRSSKRATHTVPPFCLREPPV</sequence>
<evidence type="ECO:0000256" key="4">
    <source>
        <dbReference type="ARBA" id="ARBA00023203"/>
    </source>
</evidence>